<dbReference type="EMBL" id="CP046123">
    <property type="protein sequence ID" value="QGN29952.1"/>
    <property type="molecule type" value="Genomic_DNA"/>
</dbReference>
<dbReference type="RefSeq" id="WP_010749501.1">
    <property type="nucleotide sequence ID" value="NZ_CP032739.1"/>
</dbReference>
<dbReference type="Proteomes" id="UP000422837">
    <property type="component" value="Chromosome"/>
</dbReference>
<accession>A0ABD6Z1I1</accession>
<evidence type="ECO:0000313" key="1">
    <source>
        <dbReference type="EMBL" id="QGN29952.1"/>
    </source>
</evidence>
<gene>
    <name evidence="1" type="ORF">GFU50_10705</name>
</gene>
<dbReference type="AlphaFoldDB" id="A0ABD6Z1I1"/>
<reference evidence="1 2" key="1">
    <citation type="submission" date="2019-11" db="EMBL/GenBank/DDBJ databases">
        <title>Detection and genome characteristic of a blood enterococcus casselifavus isolate from Zhengzhou,china.</title>
        <authorList>
            <person name="Wen P."/>
        </authorList>
    </citation>
    <scope>NUCLEOTIDE SEQUENCE [LARGE SCALE GENOMIC DNA]</scope>
    <source>
        <strain evidence="1 2">EC291</strain>
    </source>
</reference>
<proteinExistence type="predicted"/>
<sequence length="82" mass="9176">MALETKKSINISGESKINGQQVIYLTANVTTDSAGNTNINQSIVNQDLYRQNRTECRSDIESFQGKVWTVEDDLLKEVEGQP</sequence>
<evidence type="ECO:0000313" key="2">
    <source>
        <dbReference type="Proteomes" id="UP000422837"/>
    </source>
</evidence>
<name>A0ABD6Z1I1_ENTCA</name>
<organism evidence="1 2">
    <name type="scientific">Enterococcus casseliflavus</name>
    <name type="common">Enterococcus flavescens</name>
    <dbReference type="NCBI Taxonomy" id="37734"/>
    <lineage>
        <taxon>Bacteria</taxon>
        <taxon>Bacillati</taxon>
        <taxon>Bacillota</taxon>
        <taxon>Bacilli</taxon>
        <taxon>Lactobacillales</taxon>
        <taxon>Enterococcaceae</taxon>
        <taxon>Enterococcus</taxon>
    </lineage>
</organism>
<protein>
    <submittedName>
        <fullName evidence="1">Uncharacterized protein</fullName>
    </submittedName>
</protein>